<dbReference type="InterPro" id="IPR000160">
    <property type="entry name" value="GGDEF_dom"/>
</dbReference>
<dbReference type="RefSeq" id="WP_354012294.1">
    <property type="nucleotide sequence ID" value="NZ_JBEPMU010000001.1"/>
</dbReference>
<dbReference type="NCBIfam" id="TIGR00254">
    <property type="entry name" value="GGDEF"/>
    <property type="match status" value="1"/>
</dbReference>
<dbReference type="InterPro" id="IPR015943">
    <property type="entry name" value="WD40/YVTN_repeat-like_dom_sf"/>
</dbReference>
<feature type="transmembrane region" description="Helical" evidence="3">
    <location>
        <begin position="801"/>
        <end position="823"/>
    </location>
</feature>
<dbReference type="Pfam" id="PF07495">
    <property type="entry name" value="Y_Y_Y"/>
    <property type="match status" value="1"/>
</dbReference>
<dbReference type="PROSITE" id="PS51450">
    <property type="entry name" value="LRR"/>
    <property type="match status" value="1"/>
</dbReference>
<dbReference type="PANTHER" id="PTHR45138">
    <property type="entry name" value="REGULATORY COMPONENTS OF SENSORY TRANSDUCTION SYSTEM"/>
    <property type="match status" value="1"/>
</dbReference>
<evidence type="ECO:0000259" key="4">
    <source>
        <dbReference type="PROSITE" id="PS50887"/>
    </source>
</evidence>
<dbReference type="InterPro" id="IPR001611">
    <property type="entry name" value="Leu-rich_rpt"/>
</dbReference>
<dbReference type="Gene3D" id="2.130.10.10">
    <property type="entry name" value="YVTN repeat-like/Quinoprotein amine dehydrogenase"/>
    <property type="match status" value="3"/>
</dbReference>
<dbReference type="EC" id="2.7.7.65" evidence="1"/>
<organism evidence="5 6">
    <name type="scientific">Dyella japonica</name>
    <dbReference type="NCBI Taxonomy" id="231455"/>
    <lineage>
        <taxon>Bacteria</taxon>
        <taxon>Pseudomonadati</taxon>
        <taxon>Pseudomonadota</taxon>
        <taxon>Gammaproteobacteria</taxon>
        <taxon>Lysobacterales</taxon>
        <taxon>Rhodanobacteraceae</taxon>
        <taxon>Dyella</taxon>
    </lineage>
</organism>
<dbReference type="Gene3D" id="3.30.70.270">
    <property type="match status" value="1"/>
</dbReference>
<reference evidence="5 6" key="1">
    <citation type="submission" date="2024-06" db="EMBL/GenBank/DDBJ databases">
        <title>Sorghum-associated microbial communities from plants grown in Nebraska, USA.</title>
        <authorList>
            <person name="Schachtman D."/>
        </authorList>
    </citation>
    <scope>NUCLEOTIDE SEQUENCE [LARGE SCALE GENOMIC DNA]</scope>
    <source>
        <strain evidence="5 6">1073</strain>
    </source>
</reference>
<feature type="domain" description="GGDEF" evidence="4">
    <location>
        <begin position="887"/>
        <end position="1018"/>
    </location>
</feature>
<sequence>MSRPVAGASRRHFGWRVFALLCLLILPALGTARDSDPWAPFDIPWFDRLGVADGLPHSITTTVEQDTRGLIWIGTLSGLVRYDGYRMQVFTGNSGSKTDIPDAYVRCLLTLPDGSLLVGTNAGGLSRFNPLNNTFRTYPVGKGGTSDRKIYALAADGNRGIWIVTERGLDYLDLRSNRIQSIALSEGMSPRSFSVLQDRAGNLWVGNNSGLFVRRKGETDFTRPERPVDGSGIDVVLNDGIWALLEDRQGRLWVGSTQSGAVYRDEAGHWHAIPGFSGYQRDRSRRATVRAFTELAGDTIWMGTDGGGVLSYDVVSGTLHAVAHDTAMPSSLPGDSVRGLLQDSTGNVWVATDLGVARYDPNARKAFALLPSNSDHRSLANTNVRGIFVDSHQRIWLGMSAGRVDVIDLSGASIRHLELGGVQTRRDVQAFAEMPDGTIWVGTQGVASVDPNTFAILDSAIPELDDKPVLHLLPDGQRLLIATYDGVYRYDTKTRALSHFSHDANDPTSLASDTVRRIAHIGADLWYVTGRGISIATSAMQNKGFENLLNRPGDNTSLPNNLASSIAMDAQGTLWIGTYGGVAMLQPRSAGEPYRFATIGTANGLPSDNINAVQPDDLGNPWVSLPNGLSMIDANTHAVHNLGVRDGLRISSYIYAAAARAPGGELLFGGLGGLTVVRPEWQPPDQPDAPLAITFAAVNGVPLPYGQLPRAGESLKINSRNRSLRVDFALLDYEAPNETSYSYRMEGFDEGWIEVPRGGLPTAIYTNLPHGDYKLRLRAQTHGMQLRQIESTIDVSAEPRWYETVAAMVAAGILILAAIFGIIQLRTMYLRRQAKQLQHQIDLRTRDLVVANKRLDELANTDALTGACNRRRLLELVEEMRAQSSDGHACIALLDLDRFKRINDTHGHLAGDAVIRHVSQIMQAHCRDSDCVGRYGGEELVACLSESSLEQGMVVAERIRSAVAEQPLIYEGQPIPVTVSVGVAAYHAGETLSQWLTRADGALYEAKNGGRNQVVAAQ</sequence>
<dbReference type="Pfam" id="PF00990">
    <property type="entry name" value="GGDEF"/>
    <property type="match status" value="1"/>
</dbReference>
<dbReference type="SUPFAM" id="SSF55073">
    <property type="entry name" value="Nucleotide cyclase"/>
    <property type="match status" value="1"/>
</dbReference>
<dbReference type="InterPro" id="IPR011110">
    <property type="entry name" value="Reg_prop"/>
</dbReference>
<dbReference type="SMART" id="SM00267">
    <property type="entry name" value="GGDEF"/>
    <property type="match status" value="1"/>
</dbReference>
<name>A0ABV2JR99_9GAMM</name>
<dbReference type="Gene3D" id="2.60.40.10">
    <property type="entry name" value="Immunoglobulins"/>
    <property type="match status" value="1"/>
</dbReference>
<keyword evidence="3" id="KW-0472">Membrane</keyword>
<keyword evidence="6" id="KW-1185">Reference proteome</keyword>
<dbReference type="SUPFAM" id="SSF63829">
    <property type="entry name" value="Calcium-dependent phosphotriesterase"/>
    <property type="match status" value="3"/>
</dbReference>
<keyword evidence="3" id="KW-1133">Transmembrane helix</keyword>
<keyword evidence="3" id="KW-0812">Transmembrane</keyword>
<accession>A0ABV2JR99</accession>
<comment type="catalytic activity">
    <reaction evidence="2">
        <text>2 GTP = 3',3'-c-di-GMP + 2 diphosphate</text>
        <dbReference type="Rhea" id="RHEA:24898"/>
        <dbReference type="ChEBI" id="CHEBI:33019"/>
        <dbReference type="ChEBI" id="CHEBI:37565"/>
        <dbReference type="ChEBI" id="CHEBI:58805"/>
        <dbReference type="EC" id="2.7.7.65"/>
    </reaction>
</comment>
<dbReference type="InterPro" id="IPR013783">
    <property type="entry name" value="Ig-like_fold"/>
</dbReference>
<dbReference type="InterPro" id="IPR043128">
    <property type="entry name" value="Rev_trsase/Diguanyl_cyclase"/>
</dbReference>
<dbReference type="EMBL" id="JBEPMU010000001">
    <property type="protein sequence ID" value="MET3650815.1"/>
    <property type="molecule type" value="Genomic_DNA"/>
</dbReference>
<dbReference type="Proteomes" id="UP001549184">
    <property type="component" value="Unassembled WGS sequence"/>
</dbReference>
<dbReference type="PANTHER" id="PTHR45138:SF9">
    <property type="entry name" value="DIGUANYLATE CYCLASE DGCM-RELATED"/>
    <property type="match status" value="1"/>
</dbReference>
<dbReference type="InterPro" id="IPR011123">
    <property type="entry name" value="Y_Y_Y"/>
</dbReference>
<dbReference type="Pfam" id="PF07494">
    <property type="entry name" value="Reg_prop"/>
    <property type="match status" value="3"/>
</dbReference>
<evidence type="ECO:0000256" key="3">
    <source>
        <dbReference type="SAM" id="Phobius"/>
    </source>
</evidence>
<gene>
    <name evidence="5" type="ORF">ABIC75_000517</name>
</gene>
<protein>
    <recommendedName>
        <fullName evidence="1">diguanylate cyclase</fullName>
        <ecNumber evidence="1">2.7.7.65</ecNumber>
    </recommendedName>
</protein>
<dbReference type="InterPro" id="IPR029787">
    <property type="entry name" value="Nucleotide_cyclase"/>
</dbReference>
<proteinExistence type="predicted"/>
<comment type="caution">
    <text evidence="5">The sequence shown here is derived from an EMBL/GenBank/DDBJ whole genome shotgun (WGS) entry which is preliminary data.</text>
</comment>
<evidence type="ECO:0000256" key="2">
    <source>
        <dbReference type="ARBA" id="ARBA00034247"/>
    </source>
</evidence>
<evidence type="ECO:0000313" key="5">
    <source>
        <dbReference type="EMBL" id="MET3650815.1"/>
    </source>
</evidence>
<dbReference type="InterPro" id="IPR050469">
    <property type="entry name" value="Diguanylate_Cyclase"/>
</dbReference>
<dbReference type="PROSITE" id="PS50887">
    <property type="entry name" value="GGDEF"/>
    <property type="match status" value="1"/>
</dbReference>
<evidence type="ECO:0000256" key="1">
    <source>
        <dbReference type="ARBA" id="ARBA00012528"/>
    </source>
</evidence>
<dbReference type="CDD" id="cd01949">
    <property type="entry name" value="GGDEF"/>
    <property type="match status" value="1"/>
</dbReference>
<evidence type="ECO:0000313" key="6">
    <source>
        <dbReference type="Proteomes" id="UP001549184"/>
    </source>
</evidence>